<dbReference type="GO" id="GO:0008080">
    <property type="term" value="F:N-acetyltransferase activity"/>
    <property type="evidence" value="ECO:0007669"/>
    <property type="project" value="InterPro"/>
</dbReference>
<dbReference type="Proteomes" id="UP000030700">
    <property type="component" value="Unassembled WGS sequence"/>
</dbReference>
<name>A0A0S6VSI8_9BACT</name>
<dbReference type="CDD" id="cd04301">
    <property type="entry name" value="NAT_SF"/>
    <property type="match status" value="1"/>
</dbReference>
<comment type="similarity">
    <text evidence="1">Belongs to the acetyltransferase family. RimI subfamily.</text>
</comment>
<organism evidence="6 7">
    <name type="scientific">Candidatus Moduliflexus flocculans</name>
    <dbReference type="NCBI Taxonomy" id="1499966"/>
    <lineage>
        <taxon>Bacteria</taxon>
        <taxon>Candidatus Moduliflexota</taxon>
        <taxon>Candidatus Moduliflexia</taxon>
        <taxon>Candidatus Moduliflexales</taxon>
        <taxon>Candidatus Moduliflexaceae</taxon>
    </lineage>
</organism>
<dbReference type="Gene3D" id="3.40.630.30">
    <property type="match status" value="1"/>
</dbReference>
<evidence type="ECO:0000256" key="4">
    <source>
        <dbReference type="ARBA" id="ARBA00023315"/>
    </source>
</evidence>
<proteinExistence type="inferred from homology"/>
<dbReference type="Pfam" id="PF00583">
    <property type="entry name" value="Acetyltransf_1"/>
    <property type="match status" value="1"/>
</dbReference>
<reference evidence="6 7" key="1">
    <citation type="journal article" date="2015" name="PeerJ">
        <title>First genomic representation of candidate bacterial phylum KSB3 points to enhanced environmental sensing as a trigger of wastewater bulking.</title>
        <authorList>
            <person name="Sekiguchi Y."/>
            <person name="Ohashi A."/>
            <person name="Parks D.H."/>
            <person name="Yamauchi T."/>
            <person name="Tyson G.W."/>
            <person name="Hugenholtz P."/>
        </authorList>
    </citation>
    <scope>NUCLEOTIDE SEQUENCE [LARGE SCALE GENOMIC DNA]</scope>
</reference>
<keyword evidence="3 6" id="KW-0808">Transferase</keyword>
<feature type="domain" description="N-acetyltransferase" evidence="5">
    <location>
        <begin position="14"/>
        <end position="165"/>
    </location>
</feature>
<evidence type="ECO:0000313" key="7">
    <source>
        <dbReference type="Proteomes" id="UP000030700"/>
    </source>
</evidence>
<dbReference type="InterPro" id="IPR006464">
    <property type="entry name" value="AcTrfase_RimI/Ard1"/>
</dbReference>
<dbReference type="InterPro" id="IPR000182">
    <property type="entry name" value="GNAT_dom"/>
</dbReference>
<evidence type="ECO:0000256" key="1">
    <source>
        <dbReference type="ARBA" id="ARBA00005395"/>
    </source>
</evidence>
<dbReference type="InterPro" id="IPR050680">
    <property type="entry name" value="YpeA/RimI_acetyltransf"/>
</dbReference>
<keyword evidence="4" id="KW-0012">Acyltransferase</keyword>
<dbReference type="EMBL" id="DF820456">
    <property type="protein sequence ID" value="GAK50306.1"/>
    <property type="molecule type" value="Genomic_DNA"/>
</dbReference>
<sequence>MSFELAEADQHRHVSIEPAHISDIDEIVALENRAYKYPWTRAVLLSELDGEDFSYVYVARLFDNEHPAGKIIGYHFFWVVSDEVHILNLAVDPDYHGQGLGKTLLDFGTEFGRERGATCVLLEVRVSNSPALKLYRASGFQEIGLRKGYYSESKEDAYVMKKELLS</sequence>
<accession>A0A0S6VSI8</accession>
<dbReference type="SUPFAM" id="SSF55729">
    <property type="entry name" value="Acyl-CoA N-acyltransferases (Nat)"/>
    <property type="match status" value="1"/>
</dbReference>
<dbReference type="InterPro" id="IPR016181">
    <property type="entry name" value="Acyl_CoA_acyltransferase"/>
</dbReference>
<evidence type="ECO:0000256" key="3">
    <source>
        <dbReference type="ARBA" id="ARBA00022679"/>
    </source>
</evidence>
<gene>
    <name evidence="6" type="ORF">U14_01534</name>
</gene>
<keyword evidence="2" id="KW-0963">Cytoplasm</keyword>
<dbReference type="PANTHER" id="PTHR43420">
    <property type="entry name" value="ACETYLTRANSFERASE"/>
    <property type="match status" value="1"/>
</dbReference>
<dbReference type="HOGENOM" id="CLU_013985_23_3_0"/>
<keyword evidence="7" id="KW-1185">Reference proteome</keyword>
<evidence type="ECO:0000256" key="2">
    <source>
        <dbReference type="ARBA" id="ARBA00022490"/>
    </source>
</evidence>
<dbReference type="PROSITE" id="PS51186">
    <property type="entry name" value="GNAT"/>
    <property type="match status" value="1"/>
</dbReference>
<dbReference type="AlphaFoldDB" id="A0A0S6VSI8"/>
<dbReference type="PANTHER" id="PTHR43420:SF44">
    <property type="entry name" value="ACETYLTRANSFERASE YPEA"/>
    <property type="match status" value="1"/>
</dbReference>
<dbReference type="STRING" id="1499966.U14_01534"/>
<evidence type="ECO:0000259" key="5">
    <source>
        <dbReference type="PROSITE" id="PS51186"/>
    </source>
</evidence>
<evidence type="ECO:0000313" key="6">
    <source>
        <dbReference type="EMBL" id="GAK50306.1"/>
    </source>
</evidence>
<protein>
    <submittedName>
        <fullName evidence="6">Ribosomal-protein S18-alanine acetyltransferase</fullName>
    </submittedName>
</protein>
<dbReference type="NCBIfam" id="TIGR01575">
    <property type="entry name" value="rimI"/>
    <property type="match status" value="1"/>
</dbReference>